<dbReference type="Gene3D" id="2.120.10.30">
    <property type="entry name" value="TolB, C-terminal domain"/>
    <property type="match status" value="1"/>
</dbReference>
<evidence type="ECO:0000313" key="2">
    <source>
        <dbReference type="EMBL" id="RHW41553.1"/>
    </source>
</evidence>
<name>A0A417YVV2_9BACI</name>
<organism evidence="2 3">
    <name type="scientific">Neobacillus notoginsengisoli</name>
    <dbReference type="NCBI Taxonomy" id="1578198"/>
    <lineage>
        <taxon>Bacteria</taxon>
        <taxon>Bacillati</taxon>
        <taxon>Bacillota</taxon>
        <taxon>Bacilli</taxon>
        <taxon>Bacillales</taxon>
        <taxon>Bacillaceae</taxon>
        <taxon>Neobacillus</taxon>
    </lineage>
</organism>
<reference evidence="2 3" key="1">
    <citation type="journal article" date="2017" name="Int. J. Syst. Evol. Microbiol.">
        <title>Bacillus notoginsengisoli sp. nov., a novel bacterium isolated from the rhizosphere of Panax notoginseng.</title>
        <authorList>
            <person name="Zhang M.Y."/>
            <person name="Cheng J."/>
            <person name="Cai Y."/>
            <person name="Zhang T.Y."/>
            <person name="Wu Y.Y."/>
            <person name="Manikprabhu D."/>
            <person name="Li W.J."/>
            <person name="Zhang Y.X."/>
        </authorList>
    </citation>
    <scope>NUCLEOTIDE SEQUENCE [LARGE SCALE GENOMIC DNA]</scope>
    <source>
        <strain evidence="2 3">JCM 30743</strain>
    </source>
</reference>
<protein>
    <recommendedName>
        <fullName evidence="4">TolB domain-containing protein</fullName>
    </recommendedName>
</protein>
<dbReference type="PANTHER" id="PTHR36842:SF1">
    <property type="entry name" value="PROTEIN TOLB"/>
    <property type="match status" value="1"/>
</dbReference>
<dbReference type="AlphaFoldDB" id="A0A417YVV2"/>
<evidence type="ECO:0000256" key="1">
    <source>
        <dbReference type="SAM" id="SignalP"/>
    </source>
</evidence>
<dbReference type="SUPFAM" id="SSF82171">
    <property type="entry name" value="DPP6 N-terminal domain-like"/>
    <property type="match status" value="1"/>
</dbReference>
<feature type="chain" id="PRO_5038547512" description="TolB domain-containing protein" evidence="1">
    <location>
        <begin position="21"/>
        <end position="414"/>
    </location>
</feature>
<comment type="caution">
    <text evidence="2">The sequence shown here is derived from an EMBL/GenBank/DDBJ whole genome shotgun (WGS) entry which is preliminary data.</text>
</comment>
<keyword evidence="3" id="KW-1185">Reference proteome</keyword>
<gene>
    <name evidence="2" type="ORF">D1B31_07475</name>
</gene>
<dbReference type="OrthoDB" id="9774911at2"/>
<keyword evidence="1" id="KW-0732">Signal</keyword>
<dbReference type="RefSeq" id="WP_118920137.1">
    <property type="nucleotide sequence ID" value="NZ_QWEG01000004.1"/>
</dbReference>
<dbReference type="Proteomes" id="UP000284416">
    <property type="component" value="Unassembled WGS sequence"/>
</dbReference>
<dbReference type="EMBL" id="QWEG01000004">
    <property type="protein sequence ID" value="RHW41553.1"/>
    <property type="molecule type" value="Genomic_DNA"/>
</dbReference>
<feature type="signal peptide" evidence="1">
    <location>
        <begin position="1"/>
        <end position="20"/>
    </location>
</feature>
<accession>A0A417YVV2</accession>
<dbReference type="InterPro" id="IPR011042">
    <property type="entry name" value="6-blade_b-propeller_TolB-like"/>
</dbReference>
<evidence type="ECO:0000313" key="3">
    <source>
        <dbReference type="Proteomes" id="UP000284416"/>
    </source>
</evidence>
<evidence type="ECO:0008006" key="4">
    <source>
        <dbReference type="Google" id="ProtNLM"/>
    </source>
</evidence>
<dbReference type="PANTHER" id="PTHR36842">
    <property type="entry name" value="PROTEIN TOLB HOMOLOG"/>
    <property type="match status" value="1"/>
</dbReference>
<proteinExistence type="predicted"/>
<sequence>MKRIFLFAIIFSLFFPSVIAAAPEDQVKAAFVREGNLWIVNKGKEKQISTTGRVEWQPKWSRDGKMLVFQLSAPSQFEKGEQQSEVWVYKVETGEKKKLFYDGYSPAWAPHQNVVAFNSKGILNVSNLQNFFNIATGVNDFAWLPDGKGFLLSSSGTLRPDGWSSASLFTKKTDDQYSDVQLFGGVESFFTLPKEIGTTKENKLIAVNAEKLTYSPSGKWISFIVSPTASWSMDSNMVCVIRNDGKNFEVMDEVILDVSEPKWAPSSDTLAFIAGGGRIVFGFKNKDLKVKEMPASGTFTPPNYADFYFDWLTDQSLVVSRFKEQEWTNDFSKQPLPSLYKVEIPANKQTQITAPPKGFGDYSPQFVRTIGKLSWFRGKSIVDQKRTVWLANPDGTSAKPWIKNVESIVFYNAK</sequence>